<dbReference type="RefSeq" id="WP_113959867.1">
    <property type="nucleotide sequence ID" value="NZ_QNRR01000007.1"/>
</dbReference>
<organism evidence="5 6">
    <name type="scientific">Roseimicrobium gellanilyticum</name>
    <dbReference type="NCBI Taxonomy" id="748857"/>
    <lineage>
        <taxon>Bacteria</taxon>
        <taxon>Pseudomonadati</taxon>
        <taxon>Verrucomicrobiota</taxon>
        <taxon>Verrucomicrobiia</taxon>
        <taxon>Verrucomicrobiales</taxon>
        <taxon>Verrucomicrobiaceae</taxon>
        <taxon>Roseimicrobium</taxon>
    </lineage>
</organism>
<dbReference type="SUPFAM" id="SSF88713">
    <property type="entry name" value="Glycoside hydrolase/deacetylase"/>
    <property type="match status" value="1"/>
</dbReference>
<dbReference type="Proteomes" id="UP000253426">
    <property type="component" value="Unassembled WGS sequence"/>
</dbReference>
<dbReference type="GO" id="GO:0046872">
    <property type="term" value="F:metal ion binding"/>
    <property type="evidence" value="ECO:0007669"/>
    <property type="project" value="UniProtKB-KW"/>
</dbReference>
<dbReference type="AlphaFoldDB" id="A0A366HFD5"/>
<evidence type="ECO:0000313" key="6">
    <source>
        <dbReference type="Proteomes" id="UP000253426"/>
    </source>
</evidence>
<evidence type="ECO:0000259" key="4">
    <source>
        <dbReference type="PROSITE" id="PS51677"/>
    </source>
</evidence>
<evidence type="ECO:0000313" key="5">
    <source>
        <dbReference type="EMBL" id="RBP41218.1"/>
    </source>
</evidence>
<evidence type="ECO:0000256" key="1">
    <source>
        <dbReference type="ARBA" id="ARBA00022723"/>
    </source>
</evidence>
<keyword evidence="6" id="KW-1185">Reference proteome</keyword>
<dbReference type="InterPro" id="IPR050248">
    <property type="entry name" value="Polysacc_deacetylase_ArnD"/>
</dbReference>
<protein>
    <submittedName>
        <fullName evidence="5">Peptidoglycan/xylan/chitin deacetylase (PgdA/CDA1 family)</fullName>
    </submittedName>
</protein>
<accession>A0A366HFD5</accession>
<dbReference type="PANTHER" id="PTHR10587:SF133">
    <property type="entry name" value="CHITIN DEACETYLASE 1-RELATED"/>
    <property type="match status" value="1"/>
</dbReference>
<evidence type="ECO:0000256" key="3">
    <source>
        <dbReference type="SAM" id="MobiDB-lite"/>
    </source>
</evidence>
<dbReference type="Pfam" id="PF01522">
    <property type="entry name" value="Polysacc_deac_1"/>
    <property type="match status" value="1"/>
</dbReference>
<feature type="region of interest" description="Disordered" evidence="3">
    <location>
        <begin position="297"/>
        <end position="325"/>
    </location>
</feature>
<dbReference type="PANTHER" id="PTHR10587">
    <property type="entry name" value="GLYCOSYL TRANSFERASE-RELATED"/>
    <property type="match status" value="1"/>
</dbReference>
<dbReference type="GO" id="GO:0005975">
    <property type="term" value="P:carbohydrate metabolic process"/>
    <property type="evidence" value="ECO:0007669"/>
    <property type="project" value="InterPro"/>
</dbReference>
<dbReference type="InterPro" id="IPR011330">
    <property type="entry name" value="Glyco_hydro/deAcase_b/a-brl"/>
</dbReference>
<gene>
    <name evidence="5" type="ORF">DES53_10747</name>
</gene>
<name>A0A366HFD5_9BACT</name>
<dbReference type="GO" id="GO:0016810">
    <property type="term" value="F:hydrolase activity, acting on carbon-nitrogen (but not peptide) bonds"/>
    <property type="evidence" value="ECO:0007669"/>
    <property type="project" value="InterPro"/>
</dbReference>
<comment type="caution">
    <text evidence="5">The sequence shown here is derived from an EMBL/GenBank/DDBJ whole genome shotgun (WGS) entry which is preliminary data.</text>
</comment>
<dbReference type="CDD" id="cd10917">
    <property type="entry name" value="CE4_NodB_like_6s_7s"/>
    <property type="match status" value="1"/>
</dbReference>
<feature type="region of interest" description="Disordered" evidence="3">
    <location>
        <begin position="21"/>
        <end position="64"/>
    </location>
</feature>
<feature type="domain" description="NodB homology" evidence="4">
    <location>
        <begin position="79"/>
        <end position="257"/>
    </location>
</feature>
<dbReference type="EMBL" id="QNRR01000007">
    <property type="protein sequence ID" value="RBP41218.1"/>
    <property type="molecule type" value="Genomic_DNA"/>
</dbReference>
<reference evidence="5 6" key="1">
    <citation type="submission" date="2018-06" db="EMBL/GenBank/DDBJ databases">
        <title>Genomic Encyclopedia of Type Strains, Phase IV (KMG-IV): sequencing the most valuable type-strain genomes for metagenomic binning, comparative biology and taxonomic classification.</title>
        <authorList>
            <person name="Goeker M."/>
        </authorList>
    </citation>
    <scope>NUCLEOTIDE SEQUENCE [LARGE SCALE GENOMIC DNA]</scope>
    <source>
        <strain evidence="5 6">DSM 25532</strain>
    </source>
</reference>
<keyword evidence="1" id="KW-0479">Metal-binding</keyword>
<dbReference type="PROSITE" id="PS51677">
    <property type="entry name" value="NODB"/>
    <property type="match status" value="1"/>
</dbReference>
<keyword evidence="2" id="KW-0378">Hydrolase</keyword>
<dbReference type="OrthoDB" id="2649545at2"/>
<sequence>MFLSIWVGVVMAGAQTGCSTLSKKEAEVRPPVAAENRPAQPPANPGSGRSMRNPDYYTIPKVPPPGARNTYSSVNVNGPYIAITFDDGPHPTNTPRLLNILAQRNIKATFFVVGQLAKEYPQIIRRILAEGHEIANHTLTHPTLTKVSDDRIRRELGETHKALVDIAGYHTRLFRPPGGATNARLKEWFHNEYGYSTILWTVDPQDWKRPGVSVVTSRLVNGARPGAILLCHDLHAPTVDAMPGTLDQLLAKGFKFVTVSQLLNMESSAPASSVTAVAPSSDPAPFNPNGSIVPSVPSDAPIPFLKGQPPAVNGIPSEGGAAPLR</sequence>
<dbReference type="Gene3D" id="3.20.20.370">
    <property type="entry name" value="Glycoside hydrolase/deacetylase"/>
    <property type="match status" value="1"/>
</dbReference>
<evidence type="ECO:0000256" key="2">
    <source>
        <dbReference type="ARBA" id="ARBA00022801"/>
    </source>
</evidence>
<dbReference type="InterPro" id="IPR002509">
    <property type="entry name" value="NODB_dom"/>
</dbReference>
<proteinExistence type="predicted"/>
<dbReference type="GO" id="GO:0016020">
    <property type="term" value="C:membrane"/>
    <property type="evidence" value="ECO:0007669"/>
    <property type="project" value="TreeGrafter"/>
</dbReference>